<protein>
    <submittedName>
        <fullName evidence="2">Amino acid transporters</fullName>
    </submittedName>
</protein>
<evidence type="ECO:0000313" key="3">
    <source>
        <dbReference type="Proteomes" id="UP000218542"/>
    </source>
</evidence>
<evidence type="ECO:0000256" key="1">
    <source>
        <dbReference type="SAM" id="Phobius"/>
    </source>
</evidence>
<feature type="transmembrane region" description="Helical" evidence="1">
    <location>
        <begin position="89"/>
        <end position="108"/>
    </location>
</feature>
<sequence>MPVKISLNPKSFTRRVFWSLLGFELVIVFLDIFINHYKWSSISTIRGMLNITREDSLSNWFSSIQAVTVGTVVWLTAIGVRRQMKGGNYIRKFYCWAGIGTFFIYLGIDDAIKFHERIGTAFKVVFFESDDSSESVTGVIGSAYDFFPSYTWQLVFGPIFISIGIFIIWFLWQELSSRKLWYWFLGGISLYAVAVGLDFVEGIDGETYEKMGIAGFFSTYEYRIRHMSKTLEEFLEMLGTTTFLIIFSKNLFRLSPEWKINIFDKPF</sequence>
<organism evidence="2 3">
    <name type="scientific">Candidatus Scalindua japonica</name>
    <dbReference type="NCBI Taxonomy" id="1284222"/>
    <lineage>
        <taxon>Bacteria</taxon>
        <taxon>Pseudomonadati</taxon>
        <taxon>Planctomycetota</taxon>
        <taxon>Candidatus Brocadiia</taxon>
        <taxon>Candidatus Brocadiales</taxon>
        <taxon>Candidatus Scalinduaceae</taxon>
        <taxon>Candidatus Scalindua</taxon>
    </lineage>
</organism>
<feature type="transmembrane region" description="Helical" evidence="1">
    <location>
        <begin position="57"/>
        <end position="77"/>
    </location>
</feature>
<dbReference type="OrthoDB" id="7857417at2"/>
<proteinExistence type="predicted"/>
<keyword evidence="1" id="KW-0812">Transmembrane</keyword>
<dbReference type="AlphaFoldDB" id="A0A286TUP8"/>
<dbReference type="Proteomes" id="UP000218542">
    <property type="component" value="Unassembled WGS sequence"/>
</dbReference>
<evidence type="ECO:0000313" key="2">
    <source>
        <dbReference type="EMBL" id="GAX59630.1"/>
    </source>
</evidence>
<name>A0A286TUP8_9BACT</name>
<dbReference type="EMBL" id="BAOS01000004">
    <property type="protein sequence ID" value="GAX59630.1"/>
    <property type="molecule type" value="Genomic_DNA"/>
</dbReference>
<keyword evidence="3" id="KW-1185">Reference proteome</keyword>
<keyword evidence="1" id="KW-0472">Membrane</keyword>
<keyword evidence="1" id="KW-1133">Transmembrane helix</keyword>
<feature type="transmembrane region" description="Helical" evidence="1">
    <location>
        <begin position="150"/>
        <end position="171"/>
    </location>
</feature>
<reference evidence="2 3" key="1">
    <citation type="journal article" date="2017" name="Environ. Microbiol. Rep.">
        <title>Genetic diversity of marine anaerobic ammonium-oxidizing bacteria as revealed by genomic and proteomic analyses of 'Candidatus Scalindua japonica'.</title>
        <authorList>
            <person name="Oshiki M."/>
            <person name="Mizuto K."/>
            <person name="Kimura Z."/>
            <person name="Kindaichi T."/>
            <person name="Satoh H."/>
            <person name="Okabe S."/>
        </authorList>
    </citation>
    <scope>NUCLEOTIDE SEQUENCE [LARGE SCALE GENOMIC DNA]</scope>
    <source>
        <strain evidence="3">husup-a2</strain>
    </source>
</reference>
<comment type="caution">
    <text evidence="2">The sequence shown here is derived from an EMBL/GenBank/DDBJ whole genome shotgun (WGS) entry which is preliminary data.</text>
</comment>
<feature type="transmembrane region" description="Helical" evidence="1">
    <location>
        <begin position="16"/>
        <end position="37"/>
    </location>
</feature>
<dbReference type="RefSeq" id="WP_096892767.1">
    <property type="nucleotide sequence ID" value="NZ_BAOS01000004.1"/>
</dbReference>
<gene>
    <name evidence="2" type="ORF">SCALIN_C04_0118</name>
</gene>
<feature type="transmembrane region" description="Helical" evidence="1">
    <location>
        <begin position="180"/>
        <end position="200"/>
    </location>
</feature>
<accession>A0A286TUP8</accession>